<dbReference type="FunFam" id="1.50.10.130:FF:000002">
    <property type="entry name" value="Ent-copalyl diphosphate synthase, chloroplastic"/>
    <property type="match status" value="1"/>
</dbReference>
<dbReference type="PaxDb" id="3880-AET03601"/>
<dbReference type="Pfam" id="PF01397">
    <property type="entry name" value="Terpene_synth"/>
    <property type="match status" value="1"/>
</dbReference>
<reference evidence="4" key="3">
    <citation type="submission" date="2015-04" db="UniProtKB">
        <authorList>
            <consortium name="EnsemblPlants"/>
        </authorList>
    </citation>
    <scope>IDENTIFICATION</scope>
    <source>
        <strain evidence="4">cv. Jemalong A17</strain>
    </source>
</reference>
<dbReference type="InterPro" id="IPR036965">
    <property type="entry name" value="Terpene_synth_N_sf"/>
</dbReference>
<dbReference type="InterPro" id="IPR001906">
    <property type="entry name" value="Terpene_synth_N"/>
</dbReference>
<accession>G7L9D3</accession>
<evidence type="ECO:0000313" key="4">
    <source>
        <dbReference type="EnsemblPlants" id="AET03601"/>
    </source>
</evidence>
<dbReference type="InterPro" id="IPR050148">
    <property type="entry name" value="Terpene_synthase-like"/>
</dbReference>
<feature type="domain" description="Terpene synthase N-terminal" evidence="2">
    <location>
        <begin position="35"/>
        <end position="114"/>
    </location>
</feature>
<dbReference type="GO" id="GO:0009686">
    <property type="term" value="P:gibberellin biosynthetic process"/>
    <property type="evidence" value="ECO:0000318"/>
    <property type="project" value="GO_Central"/>
</dbReference>
<name>G7L9D3_MEDTR</name>
<dbReference type="SUPFAM" id="SSF48239">
    <property type="entry name" value="Terpenoid cyclases/Protein prenyltransferases"/>
    <property type="match status" value="1"/>
</dbReference>
<proteinExistence type="predicted"/>
<dbReference type="GO" id="GO:0000287">
    <property type="term" value="F:magnesium ion binding"/>
    <property type="evidence" value="ECO:0000318"/>
    <property type="project" value="GO_Central"/>
</dbReference>
<dbReference type="InterPro" id="IPR008930">
    <property type="entry name" value="Terpenoid_cyclase/PrenylTrfase"/>
</dbReference>
<protein>
    <submittedName>
        <fullName evidence="3">Amino-terminal domain terpene synthase</fullName>
    </submittedName>
</protein>
<sequence length="281" mass="32667">MTNLQAFANCVSITSVIFEPCQEDCQGLTPGKMYVFKHFEKNGEFFCFAGQLNQAVMGMFNLYRASQVLFQEENILEDAKSFSSKYLTKKRVANELLDKWIITKDLSGEVGYALDVPWYASLPRLETRFYLEQYGGENDVWIGKTLYRMPYVNNDVYLELAKLDYNYCQAMHYDEWEEIQSGKGGSQWHDEGNKSKREAELLVEIINLTAGNWTKDVHLNPEYNKLLDVTNIICTGLRNFQSIRLIMNTSFMLRSACLDRQSVFRVIVCDRRFGQNYILEL</sequence>
<reference evidence="3 5" key="2">
    <citation type="journal article" date="2014" name="BMC Genomics">
        <title>An improved genome release (version Mt4.0) for the model legume Medicago truncatula.</title>
        <authorList>
            <person name="Tang H."/>
            <person name="Krishnakumar V."/>
            <person name="Bidwell S."/>
            <person name="Rosen B."/>
            <person name="Chan A."/>
            <person name="Zhou S."/>
            <person name="Gentzbittel L."/>
            <person name="Childs K.L."/>
            <person name="Yandell M."/>
            <person name="Gundlach H."/>
            <person name="Mayer K.F."/>
            <person name="Schwartz D.C."/>
            <person name="Town C.D."/>
        </authorList>
    </citation>
    <scope>GENOME REANNOTATION</scope>
    <source>
        <strain evidence="4 5">cv. Jemalong A17</strain>
    </source>
</reference>
<dbReference type="OrthoDB" id="2343925at2759"/>
<organism evidence="3 5">
    <name type="scientific">Medicago truncatula</name>
    <name type="common">Barrel medic</name>
    <name type="synonym">Medicago tribuloides</name>
    <dbReference type="NCBI Taxonomy" id="3880"/>
    <lineage>
        <taxon>Eukaryota</taxon>
        <taxon>Viridiplantae</taxon>
        <taxon>Streptophyta</taxon>
        <taxon>Embryophyta</taxon>
        <taxon>Tracheophyta</taxon>
        <taxon>Spermatophyta</taxon>
        <taxon>Magnoliopsida</taxon>
        <taxon>eudicotyledons</taxon>
        <taxon>Gunneridae</taxon>
        <taxon>Pentapetalae</taxon>
        <taxon>rosids</taxon>
        <taxon>fabids</taxon>
        <taxon>Fabales</taxon>
        <taxon>Fabaceae</taxon>
        <taxon>Papilionoideae</taxon>
        <taxon>50 kb inversion clade</taxon>
        <taxon>NPAAA clade</taxon>
        <taxon>Hologalegina</taxon>
        <taxon>IRL clade</taxon>
        <taxon>Trifolieae</taxon>
        <taxon>Medicago</taxon>
    </lineage>
</organism>
<dbReference type="eggNOG" id="ENOG502QQN6">
    <property type="taxonomic scope" value="Eukaryota"/>
</dbReference>
<dbReference type="InterPro" id="IPR008949">
    <property type="entry name" value="Isoprenoid_synthase_dom_sf"/>
</dbReference>
<dbReference type="GO" id="GO:0009507">
    <property type="term" value="C:chloroplast"/>
    <property type="evidence" value="ECO:0000318"/>
    <property type="project" value="GO_Central"/>
</dbReference>
<dbReference type="GO" id="GO:0010333">
    <property type="term" value="F:terpene synthase activity"/>
    <property type="evidence" value="ECO:0000318"/>
    <property type="project" value="GO_Central"/>
</dbReference>
<dbReference type="EnsemblPlants" id="AET03601">
    <property type="protein sequence ID" value="AET03601"/>
    <property type="gene ID" value="MTR_8g073530"/>
</dbReference>
<keyword evidence="5" id="KW-1185">Reference proteome</keyword>
<dbReference type="HOGENOM" id="CLU_991674_0_0_1"/>
<dbReference type="AlphaFoldDB" id="G7L9D3"/>
<dbReference type="PANTHER" id="PTHR31739:SF27">
    <property type="entry name" value="COPALYLDIPHOSPHATE SYNTHASE"/>
    <property type="match status" value="1"/>
</dbReference>
<dbReference type="Gene3D" id="1.50.10.130">
    <property type="entry name" value="Terpene synthase, N-terminal domain"/>
    <property type="match status" value="1"/>
</dbReference>
<comment type="cofactor">
    <cofactor evidence="1">
        <name>Mg(2+)</name>
        <dbReference type="ChEBI" id="CHEBI:18420"/>
    </cofactor>
</comment>
<dbReference type="STRING" id="3880.G7L9D3"/>
<evidence type="ECO:0000256" key="1">
    <source>
        <dbReference type="ARBA" id="ARBA00001946"/>
    </source>
</evidence>
<dbReference type="PANTHER" id="PTHR31739">
    <property type="entry name" value="ENT-COPALYL DIPHOSPHATE SYNTHASE, CHLOROPLASTIC"/>
    <property type="match status" value="1"/>
</dbReference>
<dbReference type="SUPFAM" id="SSF48576">
    <property type="entry name" value="Terpenoid synthases"/>
    <property type="match status" value="1"/>
</dbReference>
<evidence type="ECO:0000259" key="2">
    <source>
        <dbReference type="Pfam" id="PF01397"/>
    </source>
</evidence>
<gene>
    <name evidence="3" type="ordered locus">MTR_8g073530</name>
</gene>
<accession>A0A0C3Y2V8</accession>
<dbReference type="Gene3D" id="1.10.600.10">
    <property type="entry name" value="Farnesyl Diphosphate Synthase"/>
    <property type="match status" value="1"/>
</dbReference>
<evidence type="ECO:0000313" key="5">
    <source>
        <dbReference type="Proteomes" id="UP000002051"/>
    </source>
</evidence>
<evidence type="ECO:0000313" key="3">
    <source>
        <dbReference type="EMBL" id="AET03601.2"/>
    </source>
</evidence>
<dbReference type="EMBL" id="CM001224">
    <property type="protein sequence ID" value="AET03601.2"/>
    <property type="molecule type" value="Genomic_DNA"/>
</dbReference>
<dbReference type="Proteomes" id="UP000002051">
    <property type="component" value="Chromosome 8"/>
</dbReference>
<reference evidence="3 5" key="1">
    <citation type="journal article" date="2011" name="Nature">
        <title>The Medicago genome provides insight into the evolution of rhizobial symbioses.</title>
        <authorList>
            <person name="Young N.D."/>
            <person name="Debelle F."/>
            <person name="Oldroyd G.E."/>
            <person name="Geurts R."/>
            <person name="Cannon S.B."/>
            <person name="Udvardi M.K."/>
            <person name="Benedito V.A."/>
            <person name="Mayer K.F."/>
            <person name="Gouzy J."/>
            <person name="Schoof H."/>
            <person name="Van de Peer Y."/>
            <person name="Proost S."/>
            <person name="Cook D.R."/>
            <person name="Meyers B.C."/>
            <person name="Spannagl M."/>
            <person name="Cheung F."/>
            <person name="De Mita S."/>
            <person name="Krishnakumar V."/>
            <person name="Gundlach H."/>
            <person name="Zhou S."/>
            <person name="Mudge J."/>
            <person name="Bharti A.K."/>
            <person name="Murray J.D."/>
            <person name="Naoumkina M.A."/>
            <person name="Rosen B."/>
            <person name="Silverstein K.A."/>
            <person name="Tang H."/>
            <person name="Rombauts S."/>
            <person name="Zhao P.X."/>
            <person name="Zhou P."/>
            <person name="Barbe V."/>
            <person name="Bardou P."/>
            <person name="Bechner M."/>
            <person name="Bellec A."/>
            <person name="Berger A."/>
            <person name="Berges H."/>
            <person name="Bidwell S."/>
            <person name="Bisseling T."/>
            <person name="Choisne N."/>
            <person name="Couloux A."/>
            <person name="Denny R."/>
            <person name="Deshpande S."/>
            <person name="Dai X."/>
            <person name="Doyle J.J."/>
            <person name="Dudez A.M."/>
            <person name="Farmer A.D."/>
            <person name="Fouteau S."/>
            <person name="Franken C."/>
            <person name="Gibelin C."/>
            <person name="Gish J."/>
            <person name="Goldstein S."/>
            <person name="Gonzalez A.J."/>
            <person name="Green P.J."/>
            <person name="Hallab A."/>
            <person name="Hartog M."/>
            <person name="Hua A."/>
            <person name="Humphray S.J."/>
            <person name="Jeong D.H."/>
            <person name="Jing Y."/>
            <person name="Jocker A."/>
            <person name="Kenton S.M."/>
            <person name="Kim D.J."/>
            <person name="Klee K."/>
            <person name="Lai H."/>
            <person name="Lang C."/>
            <person name="Lin S."/>
            <person name="Macmil S.L."/>
            <person name="Magdelenat G."/>
            <person name="Matthews L."/>
            <person name="McCorrison J."/>
            <person name="Monaghan E.L."/>
            <person name="Mun J.H."/>
            <person name="Najar F.Z."/>
            <person name="Nicholson C."/>
            <person name="Noirot C."/>
            <person name="O'Bleness M."/>
            <person name="Paule C.R."/>
            <person name="Poulain J."/>
            <person name="Prion F."/>
            <person name="Qin B."/>
            <person name="Qu C."/>
            <person name="Retzel E.F."/>
            <person name="Riddle C."/>
            <person name="Sallet E."/>
            <person name="Samain S."/>
            <person name="Samson N."/>
            <person name="Sanders I."/>
            <person name="Saurat O."/>
            <person name="Scarpelli C."/>
            <person name="Schiex T."/>
            <person name="Segurens B."/>
            <person name="Severin A.J."/>
            <person name="Sherrier D.J."/>
            <person name="Shi R."/>
            <person name="Sims S."/>
            <person name="Singer S.R."/>
            <person name="Sinharoy S."/>
            <person name="Sterck L."/>
            <person name="Viollet A."/>
            <person name="Wang B.B."/>
            <person name="Wang K."/>
            <person name="Wang M."/>
            <person name="Wang X."/>
            <person name="Warfsmann J."/>
            <person name="Weissenbach J."/>
            <person name="White D.D."/>
            <person name="White J.D."/>
            <person name="Wiley G.B."/>
            <person name="Wincker P."/>
            <person name="Xing Y."/>
            <person name="Yang L."/>
            <person name="Yao Z."/>
            <person name="Ying F."/>
            <person name="Zhai J."/>
            <person name="Zhou L."/>
            <person name="Zuber A."/>
            <person name="Denarie J."/>
            <person name="Dixon R.A."/>
            <person name="May G.D."/>
            <person name="Schwartz D.C."/>
            <person name="Rogers J."/>
            <person name="Quetier F."/>
            <person name="Town C.D."/>
            <person name="Roe B.A."/>
        </authorList>
    </citation>
    <scope>NUCLEOTIDE SEQUENCE [LARGE SCALE GENOMIC DNA]</scope>
    <source>
        <strain evidence="3">A17</strain>
        <strain evidence="4 5">cv. Jemalong A17</strain>
    </source>
</reference>